<gene>
    <name evidence="3" type="ORF">C7I85_23890</name>
</gene>
<evidence type="ECO:0000259" key="2">
    <source>
        <dbReference type="Pfam" id="PF00582"/>
    </source>
</evidence>
<protein>
    <submittedName>
        <fullName evidence="3">Universal stress protein</fullName>
    </submittedName>
</protein>
<sequence>MTCMLAGISAQADFEGTSALRYATALAARDGFELSLYVFAPAVDSPAQLSSTAALDWEERETARSEELSRSTLQAARELIAGAGVGLFADYASSPGHGPVPFLHAARVHDLTVLDAAGPDNAPARNAIESALFDSGRPLLIVPAQGALQPPRRILIAWDGSARSGRAVKEAMPFLTLADKVTALTVTGEKDLSQMTPGAGLKTYLARHGIGCELAALSGKAGDAADLIRRFAASEAMDMLVMGAFVHSWLREAILGGVTRSFLGDCPLPLLMAH</sequence>
<dbReference type="PRINTS" id="PR01438">
    <property type="entry name" value="UNVRSLSTRESS"/>
</dbReference>
<keyword evidence="4" id="KW-1185">Reference proteome</keyword>
<dbReference type="OrthoDB" id="9804721at2"/>
<organism evidence="3 4">
    <name type="scientific">Pseudaminobacter soli</name>
    <name type="common">ex Li et al. 2025</name>
    <dbReference type="NCBI Taxonomy" id="1295366"/>
    <lineage>
        <taxon>Bacteria</taxon>
        <taxon>Pseudomonadati</taxon>
        <taxon>Pseudomonadota</taxon>
        <taxon>Alphaproteobacteria</taxon>
        <taxon>Hyphomicrobiales</taxon>
        <taxon>Phyllobacteriaceae</taxon>
        <taxon>Pseudaminobacter</taxon>
    </lineage>
</organism>
<reference evidence="3 4" key="1">
    <citation type="submission" date="2018-03" db="EMBL/GenBank/DDBJ databases">
        <title>The draft genome of Mesorhizobium soli JCM 19897.</title>
        <authorList>
            <person name="Li L."/>
            <person name="Liu L."/>
            <person name="Liang L."/>
            <person name="Wang T."/>
            <person name="Zhang X."/>
        </authorList>
    </citation>
    <scope>NUCLEOTIDE SEQUENCE [LARGE SCALE GENOMIC DNA]</scope>
    <source>
        <strain evidence="3 4">JCM 19897</strain>
    </source>
</reference>
<feature type="domain" description="UspA" evidence="2">
    <location>
        <begin position="152"/>
        <end position="273"/>
    </location>
</feature>
<comment type="similarity">
    <text evidence="1">Belongs to the universal stress protein A family.</text>
</comment>
<dbReference type="SUPFAM" id="SSF52402">
    <property type="entry name" value="Adenine nucleotide alpha hydrolases-like"/>
    <property type="match status" value="1"/>
</dbReference>
<evidence type="ECO:0000313" key="3">
    <source>
        <dbReference type="EMBL" id="PSJ56684.1"/>
    </source>
</evidence>
<dbReference type="AlphaFoldDB" id="A0A2P7S2L3"/>
<evidence type="ECO:0000313" key="4">
    <source>
        <dbReference type="Proteomes" id="UP000240653"/>
    </source>
</evidence>
<dbReference type="InterPro" id="IPR006016">
    <property type="entry name" value="UspA"/>
</dbReference>
<dbReference type="Proteomes" id="UP000240653">
    <property type="component" value="Unassembled WGS sequence"/>
</dbReference>
<proteinExistence type="inferred from homology"/>
<dbReference type="Gene3D" id="3.40.50.12370">
    <property type="match status" value="1"/>
</dbReference>
<dbReference type="InterPro" id="IPR006015">
    <property type="entry name" value="Universal_stress_UspA"/>
</dbReference>
<comment type="caution">
    <text evidence="3">The sequence shown here is derived from an EMBL/GenBank/DDBJ whole genome shotgun (WGS) entry which is preliminary data.</text>
</comment>
<evidence type="ECO:0000256" key="1">
    <source>
        <dbReference type="ARBA" id="ARBA00008791"/>
    </source>
</evidence>
<dbReference type="EMBL" id="PXYL01000017">
    <property type="protein sequence ID" value="PSJ56684.1"/>
    <property type="molecule type" value="Genomic_DNA"/>
</dbReference>
<name>A0A2P7S2L3_9HYPH</name>
<dbReference type="Pfam" id="PF00582">
    <property type="entry name" value="Usp"/>
    <property type="match status" value="1"/>
</dbReference>
<dbReference type="CDD" id="cd00293">
    <property type="entry name" value="USP-like"/>
    <property type="match status" value="1"/>
</dbReference>
<accession>A0A2P7S2L3</accession>